<dbReference type="Gene3D" id="3.40.50.410">
    <property type="entry name" value="von Willebrand factor, type A domain"/>
    <property type="match status" value="1"/>
</dbReference>
<evidence type="ECO:0000313" key="2">
    <source>
        <dbReference type="EMBL" id="KAL0476891.1"/>
    </source>
</evidence>
<proteinExistence type="predicted"/>
<accession>A0AAW2YHI9</accession>
<dbReference type="InterPro" id="IPR002035">
    <property type="entry name" value="VWF_A"/>
</dbReference>
<organism evidence="2 3">
    <name type="scientific">Acrasis kona</name>
    <dbReference type="NCBI Taxonomy" id="1008807"/>
    <lineage>
        <taxon>Eukaryota</taxon>
        <taxon>Discoba</taxon>
        <taxon>Heterolobosea</taxon>
        <taxon>Tetramitia</taxon>
        <taxon>Eutetramitia</taxon>
        <taxon>Acrasidae</taxon>
        <taxon>Acrasis</taxon>
    </lineage>
</organism>
<keyword evidence="3" id="KW-1185">Reference proteome</keyword>
<name>A0AAW2YHI9_9EUKA</name>
<reference evidence="2 3" key="1">
    <citation type="submission" date="2024-03" db="EMBL/GenBank/DDBJ databases">
        <title>The Acrasis kona genome and developmental transcriptomes reveal deep origins of eukaryotic multicellular pathways.</title>
        <authorList>
            <person name="Sheikh S."/>
            <person name="Fu C.-J."/>
            <person name="Brown M.W."/>
            <person name="Baldauf S.L."/>
        </authorList>
    </citation>
    <scope>NUCLEOTIDE SEQUENCE [LARGE SCALE GENOMIC DNA]</scope>
    <source>
        <strain evidence="2 3">ATCC MYA-3509</strain>
    </source>
</reference>
<feature type="domain" description="VWFA" evidence="1">
    <location>
        <begin position="5"/>
        <end position="184"/>
    </location>
</feature>
<comment type="caution">
    <text evidence="2">The sequence shown here is derived from an EMBL/GenBank/DDBJ whole genome shotgun (WGS) entry which is preliminary data.</text>
</comment>
<dbReference type="SUPFAM" id="SSF53300">
    <property type="entry name" value="vWA-like"/>
    <property type="match status" value="1"/>
</dbReference>
<protein>
    <submittedName>
        <fullName evidence="2">CYP76M6</fullName>
    </submittedName>
</protein>
<sequence>MIVTDYVLCVDVSTSMGELFGGRLPKCMAALVSFQEHFIEPASDCNSVTVATTSENNYEVIQMEKHKFESNLDLLTVVILNELTKNGGKDTFNGLARTLGQVKQDSNVILITDADDQDHHDINQLKTVLSEFKGHVFVVVISDDLKKTRFDHLKTQCRGQVSVYYCPSSSLGIHNRMALLREPMAQVHVQAPIRTQFIRKQESISTPTEEQPKIGPVFAATSWSQVNNSSKPILSPPVTLDPSLPVTLTEAEATAILFEIISNAPDKKIQLKQLGLEFAKHFHGNKFFDCTGLSIKKFLNKHTDENVFNRIDFDVQGSEAVQLVSRNVVERPVQNVYAKDYMRQAWGPRDGDVAAKAKEKRLMSDIEGVLSTCEALCQNVETCDVVDFFMYNSLLSDASDSVDDLKQQCATIPNVLDVASKVSDFIALMLKKVCVELRNDLSCKDEAMKCLSEECLKVKSRLVLK</sequence>
<evidence type="ECO:0000313" key="3">
    <source>
        <dbReference type="Proteomes" id="UP001431209"/>
    </source>
</evidence>
<dbReference type="Proteomes" id="UP001431209">
    <property type="component" value="Unassembled WGS sequence"/>
</dbReference>
<dbReference type="PROSITE" id="PS50234">
    <property type="entry name" value="VWFA"/>
    <property type="match status" value="1"/>
</dbReference>
<dbReference type="AlphaFoldDB" id="A0AAW2YHI9"/>
<evidence type="ECO:0000259" key="1">
    <source>
        <dbReference type="PROSITE" id="PS50234"/>
    </source>
</evidence>
<dbReference type="CDD" id="cd00198">
    <property type="entry name" value="vWFA"/>
    <property type="match status" value="1"/>
</dbReference>
<dbReference type="InterPro" id="IPR036465">
    <property type="entry name" value="vWFA_dom_sf"/>
</dbReference>
<gene>
    <name evidence="2" type="ORF">AKO1_006574</name>
</gene>
<dbReference type="EMBL" id="JAOPGA020000109">
    <property type="protein sequence ID" value="KAL0476891.1"/>
    <property type="molecule type" value="Genomic_DNA"/>
</dbReference>